<dbReference type="AlphaFoldDB" id="A0A6G6WL86"/>
<keyword evidence="1" id="KW-0812">Transmembrane</keyword>
<dbReference type="PANTHER" id="PTHR36833:SF1">
    <property type="entry name" value="INTEGRAL MEMBRANE TRANSPORT PROTEIN"/>
    <property type="match status" value="1"/>
</dbReference>
<feature type="transmembrane region" description="Helical" evidence="1">
    <location>
        <begin position="164"/>
        <end position="183"/>
    </location>
</feature>
<dbReference type="KEGG" id="nano:G5V58_10655"/>
<name>A0A6G6WL86_9ACTN</name>
<keyword evidence="1" id="KW-0472">Membrane</keyword>
<accession>A0A6G6WL86</accession>
<feature type="transmembrane region" description="Helical" evidence="1">
    <location>
        <begin position="190"/>
        <end position="208"/>
    </location>
</feature>
<feature type="transmembrane region" description="Helical" evidence="1">
    <location>
        <begin position="12"/>
        <end position="35"/>
    </location>
</feature>
<dbReference type="Proteomes" id="UP000502996">
    <property type="component" value="Chromosome"/>
</dbReference>
<proteinExistence type="predicted"/>
<dbReference type="Pfam" id="PF06182">
    <property type="entry name" value="ABC2_membrane_6"/>
    <property type="match status" value="1"/>
</dbReference>
<evidence type="ECO:0000256" key="1">
    <source>
        <dbReference type="SAM" id="Phobius"/>
    </source>
</evidence>
<organism evidence="2 3">
    <name type="scientific">Nocardioides anomalus</name>
    <dbReference type="NCBI Taxonomy" id="2712223"/>
    <lineage>
        <taxon>Bacteria</taxon>
        <taxon>Bacillati</taxon>
        <taxon>Actinomycetota</taxon>
        <taxon>Actinomycetes</taxon>
        <taxon>Propionibacteriales</taxon>
        <taxon>Nocardioidaceae</taxon>
        <taxon>Nocardioides</taxon>
    </lineage>
</organism>
<reference evidence="2 3" key="1">
    <citation type="submission" date="2020-02" db="EMBL/GenBank/DDBJ databases">
        <title>Full genome sequence of Nocardioides sp. R-3366.</title>
        <authorList>
            <person name="Im W.-T."/>
        </authorList>
    </citation>
    <scope>NUCLEOTIDE SEQUENCE [LARGE SCALE GENOMIC DNA]</scope>
    <source>
        <strain evidence="2 3">R-3366</strain>
    </source>
</reference>
<keyword evidence="1" id="KW-1133">Transmembrane helix</keyword>
<feature type="transmembrane region" description="Helical" evidence="1">
    <location>
        <begin position="220"/>
        <end position="240"/>
    </location>
</feature>
<protein>
    <submittedName>
        <fullName evidence="2">Transporter</fullName>
    </submittedName>
</protein>
<gene>
    <name evidence="2" type="ORF">G5V58_10655</name>
</gene>
<feature type="transmembrane region" description="Helical" evidence="1">
    <location>
        <begin position="50"/>
        <end position="68"/>
    </location>
</feature>
<dbReference type="InterPro" id="IPR010390">
    <property type="entry name" value="ABC-2_transporter-like"/>
</dbReference>
<dbReference type="EMBL" id="CP049257">
    <property type="protein sequence ID" value="QIG45903.1"/>
    <property type="molecule type" value="Genomic_DNA"/>
</dbReference>
<sequence length="252" mass="27312">MWVRASRAYPVSWAMLVVGGFLINIIEFVGIWILFQNVDDLGGFTLRQVAFLYGGTGVAFALADLVAGRAERLGQMIRLGKLDQMMVRPVPLLVQVCADEFALRRVSRVAQAAVVLAWGCGAVDWTAPRLLLTVLMVASATVIFVAVFVALACVQFWTIDAAEVANAFTYGGVTVTAYPLSIFPGELVKALTFVVPLAFVNWYPSLYVLGEPDPLGYPGWTQWLSPAVAVLFTAVAAVVWRAGVRSYRSTGS</sequence>
<dbReference type="PANTHER" id="PTHR36833">
    <property type="entry name" value="SLR0610 PROTEIN-RELATED"/>
    <property type="match status" value="1"/>
</dbReference>
<feature type="transmembrane region" description="Helical" evidence="1">
    <location>
        <begin position="130"/>
        <end position="158"/>
    </location>
</feature>
<evidence type="ECO:0000313" key="2">
    <source>
        <dbReference type="EMBL" id="QIG45903.1"/>
    </source>
</evidence>
<keyword evidence="3" id="KW-1185">Reference proteome</keyword>
<evidence type="ECO:0000313" key="3">
    <source>
        <dbReference type="Proteomes" id="UP000502996"/>
    </source>
</evidence>